<protein>
    <submittedName>
        <fullName evidence="9">Uncharacterized protein</fullName>
    </submittedName>
</protein>
<feature type="compositionally biased region" description="Low complexity" evidence="1">
    <location>
        <begin position="188"/>
        <end position="200"/>
    </location>
</feature>
<feature type="region of interest" description="Disordered" evidence="1">
    <location>
        <begin position="188"/>
        <end position="216"/>
    </location>
</feature>
<dbReference type="Proteomes" id="UP000440732">
    <property type="component" value="Unassembled WGS sequence"/>
</dbReference>
<proteinExistence type="predicted"/>
<evidence type="ECO:0000313" key="4">
    <source>
        <dbReference type="EMBL" id="KAE9111116.1"/>
    </source>
</evidence>
<evidence type="ECO:0000313" key="17">
    <source>
        <dbReference type="Proteomes" id="UP000460718"/>
    </source>
</evidence>
<evidence type="ECO:0000313" key="9">
    <source>
        <dbReference type="EMBL" id="KAE9232020.1"/>
    </source>
</evidence>
<dbReference type="AlphaFoldDB" id="A0A6A3ZBP5"/>
<dbReference type="EMBL" id="QXFZ01000556">
    <property type="protein sequence ID" value="KAE9112113.1"/>
    <property type="molecule type" value="Genomic_DNA"/>
</dbReference>
<dbReference type="Proteomes" id="UP000440367">
    <property type="component" value="Unassembled WGS sequence"/>
</dbReference>
<dbReference type="Proteomes" id="UP000433483">
    <property type="component" value="Unassembled WGS sequence"/>
</dbReference>
<evidence type="ECO:0000313" key="19">
    <source>
        <dbReference type="Proteomes" id="UP000488956"/>
    </source>
</evidence>
<evidence type="ECO:0000313" key="5">
    <source>
        <dbReference type="EMBL" id="KAE9112113.1"/>
    </source>
</evidence>
<dbReference type="Proteomes" id="UP000488956">
    <property type="component" value="Unassembled WGS sequence"/>
</dbReference>
<dbReference type="EMBL" id="QXGF01000428">
    <property type="protein sequence ID" value="KAE8940395.1"/>
    <property type="molecule type" value="Genomic_DNA"/>
</dbReference>
<dbReference type="EMBL" id="QXFX01000568">
    <property type="protein sequence ID" value="KAE9111116.1"/>
    <property type="molecule type" value="Genomic_DNA"/>
</dbReference>
<dbReference type="OrthoDB" id="124458at2759"/>
<evidence type="ECO:0000313" key="8">
    <source>
        <dbReference type="EMBL" id="KAE9219798.1"/>
    </source>
</evidence>
<evidence type="ECO:0000313" key="2">
    <source>
        <dbReference type="EMBL" id="KAE8940395.1"/>
    </source>
</evidence>
<dbReference type="EMBL" id="QXGB01000395">
    <property type="protein sequence ID" value="KAE9216643.1"/>
    <property type="molecule type" value="Genomic_DNA"/>
</dbReference>
<dbReference type="Proteomes" id="UP000460718">
    <property type="component" value="Unassembled WGS sequence"/>
</dbReference>
<evidence type="ECO:0000313" key="3">
    <source>
        <dbReference type="EMBL" id="KAE9014850.1"/>
    </source>
</evidence>
<evidence type="ECO:0000313" key="16">
    <source>
        <dbReference type="Proteomes" id="UP000441208"/>
    </source>
</evidence>
<evidence type="ECO:0000313" key="7">
    <source>
        <dbReference type="EMBL" id="KAE9216643.1"/>
    </source>
</evidence>
<evidence type="ECO:0000313" key="6">
    <source>
        <dbReference type="EMBL" id="KAE9135071.1"/>
    </source>
</evidence>
<dbReference type="PANTHER" id="PTHR33324">
    <property type="entry name" value="EXPRESSED PROTEIN"/>
    <property type="match status" value="1"/>
</dbReference>
<evidence type="ECO:0000313" key="18">
    <source>
        <dbReference type="Proteomes" id="UP000476176"/>
    </source>
</evidence>
<sequence>MWKNGGPDPSVSSLSFLLGWMTTQGNYAMWRGDTTDGKTQKSLAESICKLIVAKGIKTPRSLKGVITKMSQLELSFRVASDHLNNTGAGKTVGGSLLEWIGQKCPHYEVLNVVMVERPATRPMATNEDSDFDVAGQSVEEPCFSGEEDASTTELAAGSTSVGTTGIATTTTSGVITTKASALKRAAATTGTGAATTVATGQGKPHDQRTNSTKRIGSIRVRNTRVASTLSEWGDINSTLAKS</sequence>
<gene>
    <name evidence="10" type="ORF">PF001_g10760</name>
    <name evidence="9" type="ORF">PF002_g12517</name>
    <name evidence="8" type="ORF">PF004_g13509</name>
    <name evidence="7" type="ORF">PF005_g8979</name>
    <name evidence="6" type="ORF">PF006_g14684</name>
    <name evidence="5" type="ORF">PF007_g11225</name>
    <name evidence="2" type="ORF">PF009_g9804</name>
    <name evidence="4" type="ORF">PF010_g10933</name>
    <name evidence="3" type="ORF">PF011_g7885</name>
</gene>
<accession>A0A6A3ZBP5</accession>
<evidence type="ECO:0000313" key="13">
    <source>
        <dbReference type="Proteomes" id="UP000437068"/>
    </source>
</evidence>
<dbReference type="PANTHER" id="PTHR33324:SF2">
    <property type="entry name" value="MYB_SANT-LIKE DNA-BINDING DOMAIN-CONTAINING PROTEIN"/>
    <property type="match status" value="1"/>
</dbReference>
<name>A0A6A3ZBP5_9STRA</name>
<dbReference type="EMBL" id="QXGC01000822">
    <property type="protein sequence ID" value="KAE9219798.1"/>
    <property type="molecule type" value="Genomic_DNA"/>
</dbReference>
<dbReference type="Proteomes" id="UP000429523">
    <property type="component" value="Unassembled WGS sequence"/>
</dbReference>
<dbReference type="EMBL" id="QXFW01000358">
    <property type="protein sequence ID" value="KAE9014850.1"/>
    <property type="molecule type" value="Genomic_DNA"/>
</dbReference>
<keyword evidence="12" id="KW-1185">Reference proteome</keyword>
<organism evidence="9 14">
    <name type="scientific">Phytophthora fragariae</name>
    <dbReference type="NCBI Taxonomy" id="53985"/>
    <lineage>
        <taxon>Eukaryota</taxon>
        <taxon>Sar</taxon>
        <taxon>Stramenopiles</taxon>
        <taxon>Oomycota</taxon>
        <taxon>Peronosporomycetes</taxon>
        <taxon>Peronosporales</taxon>
        <taxon>Peronosporaceae</taxon>
        <taxon>Phytophthora</taxon>
    </lineage>
</organism>
<dbReference type="Proteomes" id="UP000441208">
    <property type="component" value="Unassembled WGS sequence"/>
</dbReference>
<dbReference type="Proteomes" id="UP000476176">
    <property type="component" value="Unassembled WGS sequence"/>
</dbReference>
<dbReference type="Proteomes" id="UP000437068">
    <property type="component" value="Unassembled WGS sequence"/>
</dbReference>
<evidence type="ECO:0000313" key="11">
    <source>
        <dbReference type="Proteomes" id="UP000429523"/>
    </source>
</evidence>
<comment type="caution">
    <text evidence="9">The sequence shown here is derived from an EMBL/GenBank/DDBJ whole genome shotgun (WGS) entry which is preliminary data.</text>
</comment>
<dbReference type="EMBL" id="QXGA01000933">
    <property type="protein sequence ID" value="KAE9135071.1"/>
    <property type="molecule type" value="Genomic_DNA"/>
</dbReference>
<evidence type="ECO:0000313" key="15">
    <source>
        <dbReference type="Proteomes" id="UP000440732"/>
    </source>
</evidence>
<dbReference type="EMBL" id="QXGE01000551">
    <property type="protein sequence ID" value="KAE9309286.1"/>
    <property type="molecule type" value="Genomic_DNA"/>
</dbReference>
<dbReference type="EMBL" id="QXGD01000607">
    <property type="protein sequence ID" value="KAE9232020.1"/>
    <property type="molecule type" value="Genomic_DNA"/>
</dbReference>
<evidence type="ECO:0000313" key="12">
    <source>
        <dbReference type="Proteomes" id="UP000433483"/>
    </source>
</evidence>
<reference evidence="11 12" key="1">
    <citation type="submission" date="2018-08" db="EMBL/GenBank/DDBJ databases">
        <title>Genomic investigation of the strawberry pathogen Phytophthora fragariae indicates pathogenicity is determined by transcriptional variation in three key races.</title>
        <authorList>
            <person name="Adams T.M."/>
            <person name="Armitage A.D."/>
            <person name="Sobczyk M.K."/>
            <person name="Bates H.J."/>
            <person name="Dunwell J.M."/>
            <person name="Nellist C.F."/>
            <person name="Harrison R.J."/>
        </authorList>
    </citation>
    <scope>NUCLEOTIDE SEQUENCE [LARGE SCALE GENOMIC DNA]</scope>
    <source>
        <strain evidence="10 13">A4</strain>
        <strain evidence="9 14">BC-1</strain>
        <strain evidence="8 18">BC-23</strain>
        <strain evidence="7 12">NOV-27</strain>
        <strain evidence="6 15">NOV-5</strain>
        <strain evidence="5 16">NOV-71</strain>
        <strain evidence="2 11">NOV-9</strain>
        <strain evidence="4 19">ONT-3</strain>
        <strain evidence="3 17">SCRP245</strain>
    </source>
</reference>
<evidence type="ECO:0000313" key="10">
    <source>
        <dbReference type="EMBL" id="KAE9309286.1"/>
    </source>
</evidence>
<evidence type="ECO:0000313" key="14">
    <source>
        <dbReference type="Proteomes" id="UP000440367"/>
    </source>
</evidence>
<evidence type="ECO:0000256" key="1">
    <source>
        <dbReference type="SAM" id="MobiDB-lite"/>
    </source>
</evidence>